<organism evidence="2 3">
    <name type="scientific">Mycolicibacterium fortuitum</name>
    <name type="common">Mycobacterium fortuitum</name>
    <dbReference type="NCBI Taxonomy" id="1766"/>
    <lineage>
        <taxon>Bacteria</taxon>
        <taxon>Bacillati</taxon>
        <taxon>Actinomycetota</taxon>
        <taxon>Actinomycetes</taxon>
        <taxon>Mycobacteriales</taxon>
        <taxon>Mycobacteriaceae</taxon>
        <taxon>Mycolicibacterium</taxon>
    </lineage>
</organism>
<dbReference type="Proteomes" id="UP000255389">
    <property type="component" value="Unassembled WGS sequence"/>
</dbReference>
<dbReference type="EMBL" id="UGQY01000006">
    <property type="protein sequence ID" value="SUA31685.1"/>
    <property type="molecule type" value="Genomic_DNA"/>
</dbReference>
<dbReference type="InterPro" id="IPR057154">
    <property type="entry name" value="DUF7832"/>
</dbReference>
<dbReference type="AlphaFoldDB" id="A0A378WCX5"/>
<reference evidence="2 3" key="1">
    <citation type="submission" date="2018-06" db="EMBL/GenBank/DDBJ databases">
        <authorList>
            <consortium name="Pathogen Informatics"/>
            <person name="Doyle S."/>
        </authorList>
    </citation>
    <scope>NUCLEOTIDE SEQUENCE [LARGE SCALE GENOMIC DNA]</scope>
    <source>
        <strain evidence="2 3">NCTC1542</strain>
    </source>
</reference>
<sequence>MTYDDAGWHYDTVGEHGLDYSCAATHIGMFFAWLAHHGFVDTNTVDTTSLVDRSVTPGSFLTRYCCGEIDACMLTAAGASFCEAAYRPYLRMYDMIPEIARYSVSYEAPDTWETYDAVASVIDEAYAEYAALHR</sequence>
<dbReference type="Pfam" id="PF25191">
    <property type="entry name" value="DUF7832"/>
    <property type="match status" value="1"/>
</dbReference>
<protein>
    <recommendedName>
        <fullName evidence="1">DUF7832 domain-containing protein</fullName>
    </recommendedName>
</protein>
<evidence type="ECO:0000313" key="3">
    <source>
        <dbReference type="Proteomes" id="UP000255389"/>
    </source>
</evidence>
<evidence type="ECO:0000313" key="2">
    <source>
        <dbReference type="EMBL" id="SUA31685.1"/>
    </source>
</evidence>
<feature type="domain" description="DUF7832" evidence="1">
    <location>
        <begin position="3"/>
        <end position="95"/>
    </location>
</feature>
<evidence type="ECO:0000259" key="1">
    <source>
        <dbReference type="Pfam" id="PF25191"/>
    </source>
</evidence>
<accession>A0A378WCX5</accession>
<gene>
    <name evidence="2" type="ORF">NCTC1542_07040</name>
</gene>
<name>A0A378WCX5_MYCFO</name>
<proteinExistence type="predicted"/>